<evidence type="ECO:0000313" key="4">
    <source>
        <dbReference type="Proteomes" id="UP000472320"/>
    </source>
</evidence>
<dbReference type="OrthoDB" id="9808690at2"/>
<organism evidence="3 4">
    <name type="scientific">Massilia eburnea</name>
    <dbReference type="NCBI Taxonomy" id="1776165"/>
    <lineage>
        <taxon>Bacteria</taxon>
        <taxon>Pseudomonadati</taxon>
        <taxon>Pseudomonadota</taxon>
        <taxon>Betaproteobacteria</taxon>
        <taxon>Burkholderiales</taxon>
        <taxon>Oxalobacteraceae</taxon>
        <taxon>Telluria group</taxon>
        <taxon>Massilia</taxon>
    </lineage>
</organism>
<reference evidence="3 4" key="1">
    <citation type="submission" date="2019-11" db="EMBL/GenBank/DDBJ databases">
        <title>Type strains purchased from KCTC, JCM and DSMZ.</title>
        <authorList>
            <person name="Lu H."/>
        </authorList>
    </citation>
    <scope>NUCLEOTIDE SEQUENCE [LARGE SCALE GENOMIC DNA]</scope>
    <source>
        <strain evidence="3 4">JCM 31587</strain>
    </source>
</reference>
<dbReference type="RefSeq" id="WP_155457311.1">
    <property type="nucleotide sequence ID" value="NZ_WNKX01000042.1"/>
</dbReference>
<gene>
    <name evidence="3" type="ORF">GM658_27525</name>
</gene>
<feature type="domain" description="DUF1648" evidence="2">
    <location>
        <begin position="32"/>
        <end position="61"/>
    </location>
</feature>
<evidence type="ECO:0000256" key="1">
    <source>
        <dbReference type="SAM" id="Phobius"/>
    </source>
</evidence>
<dbReference type="AlphaFoldDB" id="A0A6L6QPS7"/>
<dbReference type="PANTHER" id="PTHR37810">
    <property type="entry name" value="IMMUNITY PROTEIN SDPI"/>
    <property type="match status" value="1"/>
</dbReference>
<accession>A0A6L6QPS7</accession>
<evidence type="ECO:0000313" key="3">
    <source>
        <dbReference type="EMBL" id="MTW14372.1"/>
    </source>
</evidence>
<feature type="transmembrane region" description="Helical" evidence="1">
    <location>
        <begin position="50"/>
        <end position="71"/>
    </location>
</feature>
<keyword evidence="4" id="KW-1185">Reference proteome</keyword>
<feature type="transmembrane region" description="Helical" evidence="1">
    <location>
        <begin position="116"/>
        <end position="136"/>
    </location>
</feature>
<keyword evidence="1" id="KW-0812">Transmembrane</keyword>
<feature type="transmembrane region" description="Helical" evidence="1">
    <location>
        <begin position="165"/>
        <end position="183"/>
    </location>
</feature>
<protein>
    <submittedName>
        <fullName evidence="3">DUF1648 domain-containing protein</fullName>
    </submittedName>
</protein>
<dbReference type="EMBL" id="WNKX01000042">
    <property type="protein sequence ID" value="MTW14372.1"/>
    <property type="molecule type" value="Genomic_DNA"/>
</dbReference>
<keyword evidence="1" id="KW-1133">Transmembrane helix</keyword>
<dbReference type="PROSITE" id="PS51257">
    <property type="entry name" value="PROKAR_LIPOPROTEIN"/>
    <property type="match status" value="1"/>
</dbReference>
<feature type="transmembrane region" description="Helical" evidence="1">
    <location>
        <begin position="189"/>
        <end position="207"/>
    </location>
</feature>
<dbReference type="InterPro" id="IPR012867">
    <property type="entry name" value="DUF1648"/>
</dbReference>
<dbReference type="PIRSF" id="PIRSF038959">
    <property type="entry name" value="SdpI"/>
    <property type="match status" value="1"/>
</dbReference>
<comment type="caution">
    <text evidence="3">The sequence shown here is derived from an EMBL/GenBank/DDBJ whole genome shotgun (WGS) entry which is preliminary data.</text>
</comment>
<feature type="transmembrane region" description="Helical" evidence="1">
    <location>
        <begin position="91"/>
        <end position="110"/>
    </location>
</feature>
<keyword evidence="1" id="KW-0472">Membrane</keyword>
<name>A0A6L6QPS7_9BURK</name>
<dbReference type="GO" id="GO:0009636">
    <property type="term" value="P:response to toxic substance"/>
    <property type="evidence" value="ECO:0007669"/>
    <property type="project" value="TreeGrafter"/>
</dbReference>
<evidence type="ECO:0000259" key="2">
    <source>
        <dbReference type="Pfam" id="PF07853"/>
    </source>
</evidence>
<dbReference type="InterPro" id="IPR026272">
    <property type="entry name" value="SdpI"/>
</dbReference>
<dbReference type="Pfam" id="PF07853">
    <property type="entry name" value="DUF1648"/>
    <property type="match status" value="1"/>
</dbReference>
<dbReference type="Pfam" id="PF13630">
    <property type="entry name" value="SdpI"/>
    <property type="match status" value="1"/>
</dbReference>
<dbReference type="Proteomes" id="UP000472320">
    <property type="component" value="Unassembled WGS sequence"/>
</dbReference>
<proteinExistence type="predicted"/>
<dbReference type="PANTHER" id="PTHR37810:SF5">
    <property type="entry name" value="IMMUNITY PROTEIN SDPI"/>
    <property type="match status" value="1"/>
</dbReference>
<dbReference type="InterPro" id="IPR025962">
    <property type="entry name" value="SdpI/YhfL"/>
</dbReference>
<sequence>MLSHRANVTASALLAVMACAAARVLFEVPFTTPLAIHFDAAGNPNGWAPAWIALALIPLIALGLLGLAALLPKIGPRSANLFRSQSAVQTIFLAVLGLLTAVQLVIVAQALHVVMIVARIIPCAVGLLLVFTGNVLGKMRWNYTIGIRTPWTLANERVWDHTHRFAGRLFVAIGALVAIGVWWKPVQGHEAALMMTGAVAIVVLPVLRSYQLWKAHQA</sequence>